<reference evidence="2" key="2">
    <citation type="submission" date="2016-06" db="UniProtKB">
        <authorList>
            <consortium name="WormBaseParasite"/>
        </authorList>
    </citation>
    <scope>IDENTIFICATION</scope>
</reference>
<dbReference type="Proteomes" id="UP000050741">
    <property type="component" value="Unassembled WGS sequence"/>
</dbReference>
<protein>
    <submittedName>
        <fullName evidence="2">Uncharacterized protein</fullName>
    </submittedName>
</protein>
<sequence length="46" mass="5356">MKNHITDMREAGYEEQTFQYVPQLLKLDAACCPRESFFVCCASRPK</sequence>
<keyword evidence="1" id="KW-1185">Reference proteome</keyword>
<evidence type="ECO:0000313" key="1">
    <source>
        <dbReference type="Proteomes" id="UP000050741"/>
    </source>
</evidence>
<organism evidence="1 2">
    <name type="scientific">Globodera pallida</name>
    <name type="common">Potato cyst nematode worm</name>
    <name type="synonym">Heterodera pallida</name>
    <dbReference type="NCBI Taxonomy" id="36090"/>
    <lineage>
        <taxon>Eukaryota</taxon>
        <taxon>Metazoa</taxon>
        <taxon>Ecdysozoa</taxon>
        <taxon>Nematoda</taxon>
        <taxon>Chromadorea</taxon>
        <taxon>Rhabditida</taxon>
        <taxon>Tylenchina</taxon>
        <taxon>Tylenchomorpha</taxon>
        <taxon>Tylenchoidea</taxon>
        <taxon>Heteroderidae</taxon>
        <taxon>Heteroderinae</taxon>
        <taxon>Globodera</taxon>
    </lineage>
</organism>
<reference evidence="1" key="1">
    <citation type="submission" date="2014-05" db="EMBL/GenBank/DDBJ databases">
        <title>The genome and life-stage specific transcriptomes of Globodera pallida elucidate key aspects of plant parasitism by a cyst nematode.</title>
        <authorList>
            <person name="Cotton J.A."/>
            <person name="Lilley C.J."/>
            <person name="Jones L.M."/>
            <person name="Kikuchi T."/>
            <person name="Reid A.J."/>
            <person name="Thorpe P."/>
            <person name="Tsai I.J."/>
            <person name="Beasley H."/>
            <person name="Blok V."/>
            <person name="Cock P.J.A."/>
            <person name="Van den Akker S.E."/>
            <person name="Holroyd N."/>
            <person name="Hunt M."/>
            <person name="Mantelin S."/>
            <person name="Naghra H."/>
            <person name="Pain A."/>
            <person name="Palomares-Rius J.E."/>
            <person name="Zarowiecki M."/>
            <person name="Berriman M."/>
            <person name="Jones J.T."/>
            <person name="Urwin P.E."/>
        </authorList>
    </citation>
    <scope>NUCLEOTIDE SEQUENCE [LARGE SCALE GENOMIC DNA]</scope>
    <source>
        <strain evidence="1">Lindley</strain>
    </source>
</reference>
<accession>A0A183CR19</accession>
<proteinExistence type="predicted"/>
<dbReference type="WBParaSite" id="GPLIN_001532700">
    <property type="protein sequence ID" value="GPLIN_001532700"/>
    <property type="gene ID" value="GPLIN_001532700"/>
</dbReference>
<dbReference type="AlphaFoldDB" id="A0A183CR19"/>
<name>A0A183CR19_GLOPA</name>
<evidence type="ECO:0000313" key="2">
    <source>
        <dbReference type="WBParaSite" id="GPLIN_001532700"/>
    </source>
</evidence>